<evidence type="ECO:0000259" key="4">
    <source>
        <dbReference type="Pfam" id="PF01408"/>
    </source>
</evidence>
<dbReference type="Proteomes" id="UP000064967">
    <property type="component" value="Chromosome"/>
</dbReference>
<dbReference type="InterPro" id="IPR055170">
    <property type="entry name" value="GFO_IDH_MocA-like_dom"/>
</dbReference>
<dbReference type="InterPro" id="IPR008354">
    <property type="entry name" value="Glc-Fru_OxRdtase_bac"/>
</dbReference>
<evidence type="ECO:0000313" key="6">
    <source>
        <dbReference type="EMBL" id="AKV01273.1"/>
    </source>
</evidence>
<feature type="region of interest" description="Disordered" evidence="3">
    <location>
        <begin position="334"/>
        <end position="371"/>
    </location>
</feature>
<dbReference type="Gene3D" id="3.30.360.10">
    <property type="entry name" value="Dihydrodipicolinate Reductase, domain 2"/>
    <property type="match status" value="1"/>
</dbReference>
<reference evidence="6 7" key="1">
    <citation type="submission" date="2015-08" db="EMBL/GenBank/DDBJ databases">
        <authorList>
            <person name="Babu N.S."/>
            <person name="Beckwith C.J."/>
            <person name="Beseler K.G."/>
            <person name="Brison A."/>
            <person name="Carone J.V."/>
            <person name="Caskin T.P."/>
            <person name="Diamond M."/>
            <person name="Durham M.E."/>
            <person name="Foxe J.M."/>
            <person name="Go M."/>
            <person name="Henderson B.A."/>
            <person name="Jones I.B."/>
            <person name="McGettigan J.A."/>
            <person name="Micheletti S.J."/>
            <person name="Nasrallah M.E."/>
            <person name="Ortiz D."/>
            <person name="Piller C.R."/>
            <person name="Privatt S.R."/>
            <person name="Schneider S.L."/>
            <person name="Sharp S."/>
            <person name="Smith T.C."/>
            <person name="Stanton J.D."/>
            <person name="Ullery H.E."/>
            <person name="Wilson R.J."/>
            <person name="Serrano M.G."/>
            <person name="Buck G."/>
            <person name="Lee V."/>
            <person name="Wang Y."/>
            <person name="Carvalho R."/>
            <person name="Voegtly L."/>
            <person name="Shi R."/>
            <person name="Duckworth R."/>
            <person name="Johnson A."/>
            <person name="Loviza R."/>
            <person name="Walstead R."/>
            <person name="Shah Z."/>
            <person name="Kiflezghi M."/>
            <person name="Wade K."/>
            <person name="Ball S.L."/>
            <person name="Bradley K.W."/>
            <person name="Asai D.J."/>
            <person name="Bowman C.A."/>
            <person name="Russell D.A."/>
            <person name="Pope W.H."/>
            <person name="Jacobs-Sera D."/>
            <person name="Hendrix R.W."/>
            <person name="Hatfull G.F."/>
        </authorList>
    </citation>
    <scope>NUCLEOTIDE SEQUENCE [LARGE SCALE GENOMIC DNA]</scope>
    <source>
        <strain evidence="6 7">DSM 27648</strain>
    </source>
</reference>
<name>A0A0K1Q6C0_9BACT</name>
<dbReference type="GO" id="GO:0016491">
    <property type="term" value="F:oxidoreductase activity"/>
    <property type="evidence" value="ECO:0007669"/>
    <property type="project" value="UniProtKB-KW"/>
</dbReference>
<sequence>MGSIAIDTKRIRYAVVGVGNIAQVAVLPSFDHARENSELAALISSDDVKLAELGKRYGIQHRGSYDQFENVLTASKAEAIYLAVPNTRHRELTERAAAVGVHVLCEKPMAMTVEDCEAMIGACAKAKVQLMIAYRLHFEEASLRALEIARSGLIGEPRFFSAAFGQQVREGDIRTKAELGGGALFDMGIYCLNAARHVFGAEPIEVFGFQSGGDDRFRGVDATTTAVLRFPGDRFAQISASQGSADVDTYRIVGDKGDLRGEPAFTYQGDLKHYLTVNGKGRETIFTARDQFAPELITFSRCILGRAEPESSGEEGLADVRVLVAIAESARRGQPVKLPPFQRSRRPNMAQEIRVPSVGKQATVHVPPPNR</sequence>
<dbReference type="PANTHER" id="PTHR22604:SF105">
    <property type="entry name" value="TRANS-1,2-DIHYDROBENZENE-1,2-DIOL DEHYDROGENASE"/>
    <property type="match status" value="1"/>
</dbReference>
<dbReference type="Pfam" id="PF22725">
    <property type="entry name" value="GFO_IDH_MocA_C3"/>
    <property type="match status" value="1"/>
</dbReference>
<feature type="domain" description="GFO/IDH/MocA-like oxidoreductase" evidence="5">
    <location>
        <begin position="144"/>
        <end position="259"/>
    </location>
</feature>
<evidence type="ECO:0000313" key="7">
    <source>
        <dbReference type="Proteomes" id="UP000064967"/>
    </source>
</evidence>
<evidence type="ECO:0000259" key="5">
    <source>
        <dbReference type="Pfam" id="PF22725"/>
    </source>
</evidence>
<keyword evidence="2" id="KW-0560">Oxidoreductase</keyword>
<dbReference type="SUPFAM" id="SSF55347">
    <property type="entry name" value="Glyceraldehyde-3-phosphate dehydrogenase-like, C-terminal domain"/>
    <property type="match status" value="1"/>
</dbReference>
<dbReference type="AlphaFoldDB" id="A0A0K1Q6C0"/>
<dbReference type="Gene3D" id="3.40.50.720">
    <property type="entry name" value="NAD(P)-binding Rossmann-like Domain"/>
    <property type="match status" value="1"/>
</dbReference>
<dbReference type="OrthoDB" id="9793050at2"/>
<dbReference type="EMBL" id="CP012333">
    <property type="protein sequence ID" value="AKV01273.1"/>
    <property type="molecule type" value="Genomic_DNA"/>
</dbReference>
<accession>A0A0K1Q6C0</accession>
<dbReference type="InterPro" id="IPR036291">
    <property type="entry name" value="NAD(P)-bd_dom_sf"/>
</dbReference>
<dbReference type="InterPro" id="IPR000683">
    <property type="entry name" value="Gfo/Idh/MocA-like_OxRdtase_N"/>
</dbReference>
<dbReference type="KEGG" id="llu:AKJ09_07936"/>
<evidence type="ECO:0000256" key="2">
    <source>
        <dbReference type="ARBA" id="ARBA00023002"/>
    </source>
</evidence>
<evidence type="ECO:0000256" key="1">
    <source>
        <dbReference type="ARBA" id="ARBA00010928"/>
    </source>
</evidence>
<dbReference type="GO" id="GO:0000166">
    <property type="term" value="F:nucleotide binding"/>
    <property type="evidence" value="ECO:0007669"/>
    <property type="project" value="InterPro"/>
</dbReference>
<dbReference type="STRING" id="1391654.AKJ09_07936"/>
<protein>
    <submittedName>
        <fullName evidence="6">Putative glucose-fructose oxidoreductase oxidoreductase protein</fullName>
    </submittedName>
</protein>
<dbReference type="PANTHER" id="PTHR22604">
    <property type="entry name" value="OXIDOREDUCTASES"/>
    <property type="match status" value="1"/>
</dbReference>
<proteinExistence type="inferred from homology"/>
<dbReference type="SUPFAM" id="SSF51735">
    <property type="entry name" value="NAD(P)-binding Rossmann-fold domains"/>
    <property type="match status" value="1"/>
</dbReference>
<evidence type="ECO:0000256" key="3">
    <source>
        <dbReference type="SAM" id="MobiDB-lite"/>
    </source>
</evidence>
<dbReference type="InterPro" id="IPR050984">
    <property type="entry name" value="Gfo/Idh/MocA_domain"/>
</dbReference>
<gene>
    <name evidence="6" type="ORF">AKJ09_07936</name>
</gene>
<organism evidence="6 7">
    <name type="scientific">Labilithrix luteola</name>
    <dbReference type="NCBI Taxonomy" id="1391654"/>
    <lineage>
        <taxon>Bacteria</taxon>
        <taxon>Pseudomonadati</taxon>
        <taxon>Myxococcota</taxon>
        <taxon>Polyangia</taxon>
        <taxon>Polyangiales</taxon>
        <taxon>Labilitrichaceae</taxon>
        <taxon>Labilithrix</taxon>
    </lineage>
</organism>
<keyword evidence="7" id="KW-1185">Reference proteome</keyword>
<comment type="similarity">
    <text evidence="1">Belongs to the Gfo/Idh/MocA family.</text>
</comment>
<dbReference type="RefSeq" id="WP_146652406.1">
    <property type="nucleotide sequence ID" value="NZ_CP012333.1"/>
</dbReference>
<dbReference type="PRINTS" id="PR01775">
    <property type="entry name" value="GLFROXRDTASE"/>
</dbReference>
<dbReference type="Pfam" id="PF01408">
    <property type="entry name" value="GFO_IDH_MocA"/>
    <property type="match status" value="1"/>
</dbReference>
<feature type="domain" description="Gfo/Idh/MocA-like oxidoreductase N-terminal" evidence="4">
    <location>
        <begin position="11"/>
        <end position="134"/>
    </location>
</feature>